<evidence type="ECO:0000313" key="9">
    <source>
        <dbReference type="EMBL" id="NKX52823.1"/>
    </source>
</evidence>
<dbReference type="Pfam" id="PF00557">
    <property type="entry name" value="Peptidase_M24"/>
    <property type="match status" value="1"/>
</dbReference>
<protein>
    <recommendedName>
        <fullName evidence="4">Xaa-Pro aminopeptidase</fullName>
        <ecNumber evidence="4">3.4.11.9</ecNumber>
    </recommendedName>
</protein>
<comment type="catalytic activity">
    <reaction evidence="1">
        <text>Release of any N-terminal amino acid, including proline, that is linked to proline, even from a dipeptide or tripeptide.</text>
        <dbReference type="EC" id="3.4.11.9"/>
    </reaction>
</comment>
<dbReference type="PANTHER" id="PTHR43226:SF4">
    <property type="entry name" value="XAA-PRO AMINOPEPTIDASE 3"/>
    <property type="match status" value="1"/>
</dbReference>
<name>A0ABX1JU73_9MICC</name>
<keyword evidence="6" id="KW-0378">Hydrolase</keyword>
<feature type="non-terminal residue" evidence="9">
    <location>
        <position position="1"/>
    </location>
</feature>
<organism evidence="9 10">
    <name type="scientific">Arthrobacter deserti</name>
    <dbReference type="NCBI Taxonomy" id="1742687"/>
    <lineage>
        <taxon>Bacteria</taxon>
        <taxon>Bacillati</taxon>
        <taxon>Actinomycetota</taxon>
        <taxon>Actinomycetes</taxon>
        <taxon>Micrococcales</taxon>
        <taxon>Micrococcaceae</taxon>
        <taxon>Arthrobacter</taxon>
    </lineage>
</organism>
<evidence type="ECO:0000256" key="7">
    <source>
        <dbReference type="ARBA" id="ARBA00023211"/>
    </source>
</evidence>
<evidence type="ECO:0000259" key="8">
    <source>
        <dbReference type="Pfam" id="PF00557"/>
    </source>
</evidence>
<keyword evidence="5" id="KW-0479">Metal-binding</keyword>
<dbReference type="Gene3D" id="3.90.230.10">
    <property type="entry name" value="Creatinase/methionine aminopeptidase superfamily"/>
    <property type="match status" value="1"/>
</dbReference>
<reference evidence="9 10" key="1">
    <citation type="submission" date="2020-04" db="EMBL/GenBank/DDBJ databases">
        <authorList>
            <person name="Liu S."/>
        </authorList>
    </citation>
    <scope>NUCLEOTIDE SEQUENCE [LARGE SCALE GENOMIC DNA]</scope>
    <source>
        <strain evidence="9 10">CGMCC 1.15091</strain>
    </source>
</reference>
<comment type="caution">
    <text evidence="9">The sequence shown here is derived from an EMBL/GenBank/DDBJ whole genome shotgun (WGS) entry which is preliminary data.</text>
</comment>
<accession>A0ABX1JU73</accession>
<dbReference type="Proteomes" id="UP000523795">
    <property type="component" value="Unassembled WGS sequence"/>
</dbReference>
<evidence type="ECO:0000256" key="3">
    <source>
        <dbReference type="ARBA" id="ARBA00008766"/>
    </source>
</evidence>
<gene>
    <name evidence="9" type="ORF">HER39_20050</name>
</gene>
<keyword evidence="7" id="KW-0464">Manganese</keyword>
<evidence type="ECO:0000256" key="1">
    <source>
        <dbReference type="ARBA" id="ARBA00001424"/>
    </source>
</evidence>
<feature type="domain" description="Peptidase M24" evidence="8">
    <location>
        <begin position="11"/>
        <end position="54"/>
    </location>
</feature>
<comment type="cofactor">
    <cofactor evidence="2">
        <name>Mn(2+)</name>
        <dbReference type="ChEBI" id="CHEBI:29035"/>
    </cofactor>
</comment>
<comment type="similarity">
    <text evidence="3">Belongs to the peptidase M24B family.</text>
</comment>
<dbReference type="InterPro" id="IPR000994">
    <property type="entry name" value="Pept_M24"/>
</dbReference>
<dbReference type="EC" id="3.4.11.9" evidence="4"/>
<dbReference type="PANTHER" id="PTHR43226">
    <property type="entry name" value="XAA-PRO AMINOPEPTIDASE 3"/>
    <property type="match status" value="1"/>
</dbReference>
<evidence type="ECO:0000256" key="5">
    <source>
        <dbReference type="ARBA" id="ARBA00022723"/>
    </source>
</evidence>
<dbReference type="InterPro" id="IPR036005">
    <property type="entry name" value="Creatinase/aminopeptidase-like"/>
</dbReference>
<sequence length="82" mass="8964">CAQARRELYLDGLLTEGMVFTIEPGLYFKAEDLAIPEEYRGIGVRNEDDILMTADGPVNLSAALPRTPDDVESWMAGIYAGA</sequence>
<evidence type="ECO:0000256" key="6">
    <source>
        <dbReference type="ARBA" id="ARBA00022801"/>
    </source>
</evidence>
<evidence type="ECO:0000313" key="10">
    <source>
        <dbReference type="Proteomes" id="UP000523795"/>
    </source>
</evidence>
<dbReference type="InterPro" id="IPR052433">
    <property type="entry name" value="X-Pro_dipept-like"/>
</dbReference>
<keyword evidence="10" id="KW-1185">Reference proteome</keyword>
<proteinExistence type="inferred from homology"/>
<evidence type="ECO:0000256" key="4">
    <source>
        <dbReference type="ARBA" id="ARBA00012574"/>
    </source>
</evidence>
<dbReference type="SUPFAM" id="SSF55920">
    <property type="entry name" value="Creatinase/aminopeptidase"/>
    <property type="match status" value="1"/>
</dbReference>
<dbReference type="EMBL" id="JAAZSR010000770">
    <property type="protein sequence ID" value="NKX52823.1"/>
    <property type="molecule type" value="Genomic_DNA"/>
</dbReference>
<evidence type="ECO:0000256" key="2">
    <source>
        <dbReference type="ARBA" id="ARBA00001936"/>
    </source>
</evidence>